<dbReference type="SUPFAM" id="SSF54001">
    <property type="entry name" value="Cysteine proteinases"/>
    <property type="match status" value="1"/>
</dbReference>
<keyword evidence="20" id="KW-1185">Reference proteome</keyword>
<dbReference type="CDD" id="cd14386">
    <property type="entry name" value="UBA2_UBP5"/>
    <property type="match status" value="1"/>
</dbReference>
<dbReference type="InterPro" id="IPR028889">
    <property type="entry name" value="USP"/>
</dbReference>
<dbReference type="HOGENOM" id="CLU_009884_1_0_1"/>
<dbReference type="CDD" id="cd14294">
    <property type="entry name" value="UBA1_UBP5_like"/>
    <property type="match status" value="1"/>
</dbReference>
<evidence type="ECO:0000256" key="7">
    <source>
        <dbReference type="ARBA" id="ARBA00022786"/>
    </source>
</evidence>
<protein>
    <recommendedName>
        <fullName evidence="11">Ubiquitin carboxyl-terminal hydrolase</fullName>
        <ecNumber evidence="11">3.4.19.12</ecNumber>
    </recommendedName>
</protein>
<dbReference type="OMA" id="FVPCEHT"/>
<evidence type="ECO:0000256" key="2">
    <source>
        <dbReference type="ARBA" id="ARBA00009085"/>
    </source>
</evidence>
<dbReference type="FunFam" id="3.30.40.10:FF:000026">
    <property type="entry name" value="Ubiquitin carboxyl-terminal hydrolase"/>
    <property type="match status" value="1"/>
</dbReference>
<dbReference type="FunCoup" id="R7TKT7">
    <property type="interactions" value="2043"/>
</dbReference>
<dbReference type="InterPro" id="IPR018200">
    <property type="entry name" value="USP_CS"/>
</dbReference>
<dbReference type="SUPFAM" id="SSF46934">
    <property type="entry name" value="UBA-like"/>
    <property type="match status" value="1"/>
</dbReference>
<dbReference type="OrthoDB" id="361536at2759"/>
<keyword evidence="5" id="KW-0677">Repeat</keyword>
<keyword evidence="9 11" id="KW-0788">Thiol protease</keyword>
<dbReference type="InterPro" id="IPR038765">
    <property type="entry name" value="Papain-like_cys_pep_sf"/>
</dbReference>
<dbReference type="InterPro" id="IPR016652">
    <property type="entry name" value="Ubiquitinyl_hydrolase"/>
</dbReference>
<name>R7TKT7_CAPTE</name>
<dbReference type="PANTHER" id="PTHR21646:SF10">
    <property type="entry name" value="UBIQUITIN CARBOXYL-TERMINAL HYDROLASE 14"/>
    <property type="match status" value="1"/>
</dbReference>
<dbReference type="CDD" id="cd02658">
    <property type="entry name" value="Peptidase_C19B"/>
    <property type="match status" value="1"/>
</dbReference>
<feature type="binding site" evidence="12">
    <location>
        <position position="223"/>
    </location>
    <ligand>
        <name>Zn(2+)</name>
        <dbReference type="ChEBI" id="CHEBI:29105"/>
    </ligand>
</feature>
<evidence type="ECO:0000256" key="11">
    <source>
        <dbReference type="PIRNR" id="PIRNR016308"/>
    </source>
</evidence>
<dbReference type="Gene3D" id="1.10.8.10">
    <property type="entry name" value="DNA helicase RuvA subunit, C-terminal domain"/>
    <property type="match status" value="2"/>
</dbReference>
<feature type="binding site" evidence="12">
    <location>
        <position position="210"/>
    </location>
    <ligand>
        <name>Zn(2+)</name>
        <dbReference type="ChEBI" id="CHEBI:29105"/>
    </ligand>
</feature>
<keyword evidence="8 11" id="KW-0378">Hydrolase</keyword>
<feature type="compositionally biased region" description="Basic residues" evidence="14">
    <location>
        <begin position="787"/>
        <end position="798"/>
    </location>
</feature>
<dbReference type="GO" id="GO:0004843">
    <property type="term" value="F:cysteine-type deubiquitinase activity"/>
    <property type="evidence" value="ECO:0007669"/>
    <property type="project" value="UniProtKB-UniRule"/>
</dbReference>
<dbReference type="STRING" id="283909.R7TKT7"/>
<evidence type="ECO:0000313" key="18">
    <source>
        <dbReference type="EMBL" id="ELT92166.1"/>
    </source>
</evidence>
<sequence>MEPFSPEILQKVRTPNTNEKVYKDECAYCFDTPECPDGLYICMNTFLGLGKSQVERHYRKTGSALYLHHRRIVTELPVVEDGSPKQKPTHLGIGVDGGFDLDSKKFDVQEQNTLVQLPSWTEYALDEPSIPFQVQMSAAGIVAAPSVAKQEELAAANASWDGEKRVISKYAENLEQLDNGRKIPPSGWKCDKCEMKENLWLNLTDGAILCGRKFWDGTGGNDHAVNHYAETKHPLAVKLGTITAEGGDVFSYDEDDMVEDPHLAKHLAHFGIDVMSMQKTDKTMAELEIDLNQRVGEWDVIQEAGSQLEPLHGPGFTGIRNLGNSCYMNSIMQVMFTLPDFVHKYFTPCQDIFQNAPNDPTSDFNVQMAKFAHGLLSGDYSKESPKVATEIKEPTVRVRAFNAKIPPPHYFSLQYPEGIRPQMFKALIGQGHPEFSSKRQQDAQEFLLHLISMIQRNCHGSSNPADCLRFKVEDRIECMASGKVAYTERDDFLLALQIPVEKVTNPEEVAAWEAKKADLEQQKKFVDPKDIVRPRISLTSCLEAFTAPEVINDFYSTAIQGQTTAKKSTKLASFPDYLFVQMKKFTLGPDWIPKKLDVSLDMPDALDLSQLRGNGRQPGEEQLPEAPTEKPVETVEAVNIDDSLVQQVSEMGFPFEACKKAVYHTKNAGLEAAMQWVMEHMDDPDFAVPLQLPGQSQNKAPAFVPNDEGVTMLVSMGFRPAFAVKALQATDNNLERAADWIFSHTDDGADDPEPMETSAAASAAAPACNPGRKFQVSSCGDGESHGNLHHGRSLRVPH</sequence>
<evidence type="ECO:0000256" key="9">
    <source>
        <dbReference type="ARBA" id="ARBA00022807"/>
    </source>
</evidence>
<keyword evidence="4 11" id="KW-0479">Metal-binding</keyword>
<evidence type="ECO:0000259" key="16">
    <source>
        <dbReference type="PROSITE" id="PS50235"/>
    </source>
</evidence>
<dbReference type="PIRSF" id="PIRSF016308">
    <property type="entry name" value="UBP"/>
    <property type="match status" value="1"/>
</dbReference>
<dbReference type="SUPFAM" id="SSF57850">
    <property type="entry name" value="RING/U-box"/>
    <property type="match status" value="1"/>
</dbReference>
<dbReference type="Pfam" id="PF22562">
    <property type="entry name" value="UBA_7"/>
    <property type="match status" value="2"/>
</dbReference>
<evidence type="ECO:0000259" key="15">
    <source>
        <dbReference type="PROSITE" id="PS50030"/>
    </source>
</evidence>
<gene>
    <name evidence="18" type="ORF">CAPTEDRAFT_182887</name>
</gene>
<evidence type="ECO:0000256" key="4">
    <source>
        <dbReference type="ARBA" id="ARBA00022723"/>
    </source>
</evidence>
<dbReference type="EMBL" id="AMQN01002878">
    <property type="status" value="NOT_ANNOTATED_CDS"/>
    <property type="molecule type" value="Genomic_DNA"/>
</dbReference>
<evidence type="ECO:0000256" key="13">
    <source>
        <dbReference type="PROSITE-ProRule" id="PRU00502"/>
    </source>
</evidence>
<dbReference type="EnsemblMetazoa" id="CapteT182887">
    <property type="protein sequence ID" value="CapteP182887"/>
    <property type="gene ID" value="CapteG182887"/>
</dbReference>
<keyword evidence="10 11" id="KW-0862">Zinc</keyword>
<reference evidence="18 20" key="2">
    <citation type="journal article" date="2013" name="Nature">
        <title>Insights into bilaterian evolution from three spiralian genomes.</title>
        <authorList>
            <person name="Simakov O."/>
            <person name="Marletaz F."/>
            <person name="Cho S.J."/>
            <person name="Edsinger-Gonzales E."/>
            <person name="Havlak P."/>
            <person name="Hellsten U."/>
            <person name="Kuo D.H."/>
            <person name="Larsson T."/>
            <person name="Lv J."/>
            <person name="Arendt D."/>
            <person name="Savage R."/>
            <person name="Osoegawa K."/>
            <person name="de Jong P."/>
            <person name="Grimwood J."/>
            <person name="Chapman J.A."/>
            <person name="Shapiro H."/>
            <person name="Aerts A."/>
            <person name="Otillar R.P."/>
            <person name="Terry A.Y."/>
            <person name="Boore J.L."/>
            <person name="Grigoriev I.V."/>
            <person name="Lindberg D.R."/>
            <person name="Seaver E.C."/>
            <person name="Weisblat D.A."/>
            <person name="Putnam N.H."/>
            <person name="Rokhsar D.S."/>
        </authorList>
    </citation>
    <scope>NUCLEOTIDE SEQUENCE</scope>
    <source>
        <strain evidence="18 20">I ESC-2004</strain>
    </source>
</reference>
<dbReference type="InterPro" id="IPR001394">
    <property type="entry name" value="Peptidase_C19_UCH"/>
</dbReference>
<dbReference type="Proteomes" id="UP000014760">
    <property type="component" value="Unassembled WGS sequence"/>
</dbReference>
<dbReference type="AlphaFoldDB" id="R7TKT7"/>
<dbReference type="InterPro" id="IPR001607">
    <property type="entry name" value="Znf_UBP"/>
</dbReference>
<dbReference type="InterPro" id="IPR009060">
    <property type="entry name" value="UBA-like_sf"/>
</dbReference>
<evidence type="ECO:0000313" key="20">
    <source>
        <dbReference type="Proteomes" id="UP000014760"/>
    </source>
</evidence>
<accession>R7TKT7</accession>
<feature type="binding site" evidence="12">
    <location>
        <position position="193"/>
    </location>
    <ligand>
        <name>Zn(2+)</name>
        <dbReference type="ChEBI" id="CHEBI:29105"/>
    </ligand>
</feature>
<dbReference type="FunFam" id="1.10.8.10:FF:000016">
    <property type="entry name" value="Ubiquitin carboxyl-terminal hydrolase"/>
    <property type="match status" value="1"/>
</dbReference>
<feature type="binding site" evidence="12">
    <location>
        <position position="190"/>
    </location>
    <ligand>
        <name>Zn(2+)</name>
        <dbReference type="ChEBI" id="CHEBI:29105"/>
    </ligand>
</feature>
<evidence type="ECO:0000256" key="3">
    <source>
        <dbReference type="ARBA" id="ARBA00022670"/>
    </source>
</evidence>
<dbReference type="PROSITE" id="PS50030">
    <property type="entry name" value="UBA"/>
    <property type="match status" value="2"/>
</dbReference>
<dbReference type="Pfam" id="PF02148">
    <property type="entry name" value="zf-UBP"/>
    <property type="match status" value="1"/>
</dbReference>
<organism evidence="18">
    <name type="scientific">Capitella teleta</name>
    <name type="common">Polychaete worm</name>
    <dbReference type="NCBI Taxonomy" id="283909"/>
    <lineage>
        <taxon>Eukaryota</taxon>
        <taxon>Metazoa</taxon>
        <taxon>Spiralia</taxon>
        <taxon>Lophotrochozoa</taxon>
        <taxon>Annelida</taxon>
        <taxon>Polychaeta</taxon>
        <taxon>Sedentaria</taxon>
        <taxon>Scolecida</taxon>
        <taxon>Capitellidae</taxon>
        <taxon>Capitella</taxon>
    </lineage>
</organism>
<dbReference type="InterPro" id="IPR050185">
    <property type="entry name" value="Ub_carboxyl-term_hydrolase"/>
</dbReference>
<feature type="domain" description="UBA" evidence="15">
    <location>
        <begin position="639"/>
        <end position="680"/>
    </location>
</feature>
<feature type="compositionally biased region" description="Low complexity" evidence="14">
    <location>
        <begin position="758"/>
        <end position="767"/>
    </location>
</feature>
<dbReference type="PROSITE" id="PS50271">
    <property type="entry name" value="ZF_UBP"/>
    <property type="match status" value="1"/>
</dbReference>
<dbReference type="PANTHER" id="PTHR21646">
    <property type="entry name" value="UBIQUITIN CARBOXYL-TERMINAL HYDROLASE"/>
    <property type="match status" value="1"/>
</dbReference>
<dbReference type="GO" id="GO:0016579">
    <property type="term" value="P:protein deubiquitination"/>
    <property type="evidence" value="ECO:0007669"/>
    <property type="project" value="InterPro"/>
</dbReference>
<dbReference type="Gene3D" id="3.30.40.10">
    <property type="entry name" value="Zinc/RING finger domain, C3HC4 (zinc finger)"/>
    <property type="match status" value="2"/>
</dbReference>
<dbReference type="InterPro" id="IPR041432">
    <property type="entry name" value="UBP13_Znf-UBP_var"/>
</dbReference>
<reference evidence="20" key="1">
    <citation type="submission" date="2012-12" db="EMBL/GenBank/DDBJ databases">
        <authorList>
            <person name="Hellsten U."/>
            <person name="Grimwood J."/>
            <person name="Chapman J.A."/>
            <person name="Shapiro H."/>
            <person name="Aerts A."/>
            <person name="Otillar R.P."/>
            <person name="Terry A.Y."/>
            <person name="Boore J.L."/>
            <person name="Simakov O."/>
            <person name="Marletaz F."/>
            <person name="Cho S.-J."/>
            <person name="Edsinger-Gonzales E."/>
            <person name="Havlak P."/>
            <person name="Kuo D.-H."/>
            <person name="Larsson T."/>
            <person name="Lv J."/>
            <person name="Arendt D."/>
            <person name="Savage R."/>
            <person name="Osoegawa K."/>
            <person name="de Jong P."/>
            <person name="Lindberg D.R."/>
            <person name="Seaver E.C."/>
            <person name="Weisblat D.A."/>
            <person name="Putnam N.H."/>
            <person name="Grigoriev I.V."/>
            <person name="Rokhsar D.S."/>
        </authorList>
    </citation>
    <scope>NUCLEOTIDE SEQUENCE</scope>
    <source>
        <strain evidence="20">I ESC-2004</strain>
    </source>
</reference>
<evidence type="ECO:0000256" key="8">
    <source>
        <dbReference type="ARBA" id="ARBA00022801"/>
    </source>
</evidence>
<comment type="catalytic activity">
    <reaction evidence="1 11">
        <text>Thiol-dependent hydrolysis of ester, thioester, amide, peptide and isopeptide bonds formed by the C-terminal Gly of ubiquitin (a 76-residue protein attached to proteins as an intracellular targeting signal).</text>
        <dbReference type="EC" id="3.4.19.12"/>
    </reaction>
</comment>
<evidence type="ECO:0000313" key="19">
    <source>
        <dbReference type="EnsemblMetazoa" id="CapteP182887"/>
    </source>
</evidence>
<evidence type="ECO:0000256" key="5">
    <source>
        <dbReference type="ARBA" id="ARBA00022737"/>
    </source>
</evidence>
<dbReference type="GO" id="GO:0008270">
    <property type="term" value="F:zinc ion binding"/>
    <property type="evidence" value="ECO:0007669"/>
    <property type="project" value="UniProtKB-UniRule"/>
</dbReference>
<feature type="domain" description="UBA" evidence="15">
    <location>
        <begin position="705"/>
        <end position="744"/>
    </location>
</feature>
<dbReference type="InterPro" id="IPR013083">
    <property type="entry name" value="Znf_RING/FYVE/PHD"/>
</dbReference>
<proteinExistence type="inferred from homology"/>
<reference evidence="19" key="3">
    <citation type="submission" date="2015-06" db="UniProtKB">
        <authorList>
            <consortium name="EnsemblMetazoa"/>
        </authorList>
    </citation>
    <scope>IDENTIFICATION</scope>
</reference>
<evidence type="ECO:0000256" key="12">
    <source>
        <dbReference type="PIRSR" id="PIRSR016308-3"/>
    </source>
</evidence>
<keyword evidence="6 13" id="KW-0863">Zinc-finger</keyword>
<dbReference type="PROSITE" id="PS00972">
    <property type="entry name" value="USP_1"/>
    <property type="match status" value="1"/>
</dbReference>
<evidence type="ECO:0000256" key="14">
    <source>
        <dbReference type="SAM" id="MobiDB-lite"/>
    </source>
</evidence>
<dbReference type="SMART" id="SM00165">
    <property type="entry name" value="UBA"/>
    <property type="match status" value="2"/>
</dbReference>
<dbReference type="InterPro" id="IPR015940">
    <property type="entry name" value="UBA"/>
</dbReference>
<keyword evidence="3 11" id="KW-0645">Protease</keyword>
<evidence type="ECO:0000256" key="10">
    <source>
        <dbReference type="ARBA" id="ARBA00022833"/>
    </source>
</evidence>
<evidence type="ECO:0000259" key="17">
    <source>
        <dbReference type="PROSITE" id="PS50271"/>
    </source>
</evidence>
<feature type="region of interest" description="Disordered" evidence="14">
    <location>
        <begin position="609"/>
        <end position="630"/>
    </location>
</feature>
<evidence type="ECO:0000256" key="1">
    <source>
        <dbReference type="ARBA" id="ARBA00000707"/>
    </source>
</evidence>
<dbReference type="GO" id="GO:0006508">
    <property type="term" value="P:proteolysis"/>
    <property type="evidence" value="ECO:0007669"/>
    <property type="project" value="UniProtKB-KW"/>
</dbReference>
<dbReference type="SMART" id="SM00290">
    <property type="entry name" value="ZnF_UBP"/>
    <property type="match status" value="1"/>
</dbReference>
<feature type="domain" description="USP" evidence="16">
    <location>
        <begin position="317"/>
        <end position="798"/>
    </location>
</feature>
<dbReference type="EMBL" id="KB310235">
    <property type="protein sequence ID" value="ELT92166.1"/>
    <property type="molecule type" value="Genomic_DNA"/>
</dbReference>
<feature type="domain" description="UBP-type" evidence="17">
    <location>
        <begin position="166"/>
        <end position="274"/>
    </location>
</feature>
<keyword evidence="7 11" id="KW-0833">Ubl conjugation pathway</keyword>
<dbReference type="Pfam" id="PF17807">
    <property type="entry name" value="zf-UBP_var"/>
    <property type="match status" value="1"/>
</dbReference>
<dbReference type="PROSITE" id="PS50235">
    <property type="entry name" value="USP_3"/>
    <property type="match status" value="1"/>
</dbReference>
<evidence type="ECO:0000256" key="6">
    <source>
        <dbReference type="ARBA" id="ARBA00022771"/>
    </source>
</evidence>
<feature type="region of interest" description="Disordered" evidence="14">
    <location>
        <begin position="746"/>
        <end position="798"/>
    </location>
</feature>
<dbReference type="Pfam" id="PF00443">
    <property type="entry name" value="UCH"/>
    <property type="match status" value="1"/>
</dbReference>
<dbReference type="EC" id="3.4.19.12" evidence="11"/>
<comment type="similarity">
    <text evidence="2 11">Belongs to the peptidase C19 family.</text>
</comment>
<dbReference type="Gene3D" id="3.90.70.10">
    <property type="entry name" value="Cysteine proteinases"/>
    <property type="match status" value="1"/>
</dbReference>